<evidence type="ECO:0000256" key="3">
    <source>
        <dbReference type="ARBA" id="ARBA00023172"/>
    </source>
</evidence>
<dbReference type="PATRIC" id="fig|273063.9.peg.2207"/>
<keyword evidence="3" id="KW-0233">DNA recombination</keyword>
<dbReference type="PROSITE" id="PS00397">
    <property type="entry name" value="RECOMBINASES_1"/>
    <property type="match status" value="1"/>
</dbReference>
<keyword evidence="1" id="KW-0229">DNA integration</keyword>
<dbReference type="InterPro" id="IPR051491">
    <property type="entry name" value="Recombinase/Transposase-rel"/>
</dbReference>
<accession>Q96Z93</accession>
<dbReference type="InterPro" id="IPR041718">
    <property type="entry name" value="IS607_transposase-like"/>
</dbReference>
<dbReference type="OrthoDB" id="41565at2157"/>
<evidence type="ECO:0000256" key="2">
    <source>
        <dbReference type="ARBA" id="ARBA00023125"/>
    </source>
</evidence>
<dbReference type="InterPro" id="IPR041657">
    <property type="entry name" value="HTH_17"/>
</dbReference>
<dbReference type="SUPFAM" id="SSF53041">
    <property type="entry name" value="Resolvase-like"/>
    <property type="match status" value="1"/>
</dbReference>
<dbReference type="SMART" id="SM00857">
    <property type="entry name" value="Resolvase"/>
    <property type="match status" value="1"/>
</dbReference>
<dbReference type="Pfam" id="PF12728">
    <property type="entry name" value="HTH_17"/>
    <property type="match status" value="1"/>
</dbReference>
<organism evidence="5 6">
    <name type="scientific">Sulfurisphaera tokodaii (strain DSM 16993 / JCM 10545 / NBRC 100140 / 7)</name>
    <name type="common">Sulfolobus tokodaii</name>
    <dbReference type="NCBI Taxonomy" id="273063"/>
    <lineage>
        <taxon>Archaea</taxon>
        <taxon>Thermoproteota</taxon>
        <taxon>Thermoprotei</taxon>
        <taxon>Sulfolobales</taxon>
        <taxon>Sulfolobaceae</taxon>
        <taxon>Sulfurisphaera</taxon>
    </lineage>
</organism>
<proteinExistence type="predicted"/>
<evidence type="ECO:0000259" key="4">
    <source>
        <dbReference type="PROSITE" id="PS51736"/>
    </source>
</evidence>
<dbReference type="FunFam" id="3.40.50.1390:FF:000002">
    <property type="entry name" value="ORF1 in transposon ISC1904"/>
    <property type="match status" value="1"/>
</dbReference>
<protein>
    <submittedName>
        <fullName evidence="5">Transposase</fullName>
    </submittedName>
</protein>
<dbReference type="InterPro" id="IPR048046">
    <property type="entry name" value="Transpos_IS607"/>
</dbReference>
<dbReference type="EMBL" id="BA000023">
    <property type="protein sequence ID" value="BAB67033.1"/>
    <property type="molecule type" value="Genomic_DNA"/>
</dbReference>
<dbReference type="KEGG" id="sto:STK_19390"/>
<dbReference type="InterPro" id="IPR036162">
    <property type="entry name" value="Resolvase-like_N_sf"/>
</dbReference>
<evidence type="ECO:0000313" key="5">
    <source>
        <dbReference type="EMBL" id="BAB67033.1"/>
    </source>
</evidence>
<dbReference type="Pfam" id="PF00239">
    <property type="entry name" value="Resolvase"/>
    <property type="match status" value="1"/>
</dbReference>
<dbReference type="PROSITE" id="PS51736">
    <property type="entry name" value="RECOMBINASES_3"/>
    <property type="match status" value="1"/>
</dbReference>
<dbReference type="Gene3D" id="1.10.287.2170">
    <property type="match status" value="1"/>
</dbReference>
<dbReference type="PANTHER" id="PTHR36172:SF1">
    <property type="entry name" value="RESOLVASE-RELATED"/>
    <property type="match status" value="1"/>
</dbReference>
<dbReference type="GO" id="GO:0003677">
    <property type="term" value="F:DNA binding"/>
    <property type="evidence" value="ECO:0007669"/>
    <property type="project" value="UniProtKB-KW"/>
</dbReference>
<dbReference type="GO" id="GO:0000150">
    <property type="term" value="F:DNA strand exchange activity"/>
    <property type="evidence" value="ECO:0007669"/>
    <property type="project" value="InterPro"/>
</dbReference>
<dbReference type="InterPro" id="IPR006118">
    <property type="entry name" value="Recombinase_CS"/>
</dbReference>
<dbReference type="eggNOG" id="arCOG03164">
    <property type="taxonomic scope" value="Archaea"/>
</dbReference>
<name>Q96Z93_SULTO</name>
<dbReference type="CDD" id="cd04762">
    <property type="entry name" value="HTH_MerR-trunc"/>
    <property type="match status" value="1"/>
</dbReference>
<keyword evidence="2" id="KW-0238">DNA-binding</keyword>
<dbReference type="GeneID" id="1459998"/>
<dbReference type="NCBIfam" id="NF033518">
    <property type="entry name" value="transpos_IS607"/>
    <property type="match status" value="1"/>
</dbReference>
<dbReference type="STRING" id="273063.STK_19390"/>
<dbReference type="SUPFAM" id="SSF46955">
    <property type="entry name" value="Putative DNA-binding domain"/>
    <property type="match status" value="1"/>
</dbReference>
<dbReference type="RefSeq" id="WP_010980009.1">
    <property type="nucleotide sequence ID" value="NC_003106.2"/>
</dbReference>
<sequence>MERYLTPSEVAEIFGMSRSGVIKWIREGKIKAIEINGRWRIPYSEVERLLSGGGRLKQIAIYARVSSNTQKDNLERQLNALREWVKKNYGDVSVVEIKDVGSGLKEDRRGLKKLIELARRKQIDAVVIAYKDRLTRFGFNYLVELFKAYGVDVVVAFQEEPKDYMQELVEDFVEIVKSFASRIYGHKYEKVVKCVEDVEKDC</sequence>
<dbReference type="AlphaFoldDB" id="Q96Z93"/>
<evidence type="ECO:0000256" key="1">
    <source>
        <dbReference type="ARBA" id="ARBA00022908"/>
    </source>
</evidence>
<dbReference type="NCBIfam" id="TIGR01764">
    <property type="entry name" value="excise"/>
    <property type="match status" value="1"/>
</dbReference>
<dbReference type="PANTHER" id="PTHR36172">
    <property type="match status" value="1"/>
</dbReference>
<feature type="domain" description="Resolvase/invertase-type recombinase catalytic" evidence="4">
    <location>
        <begin position="58"/>
        <end position="202"/>
    </location>
</feature>
<keyword evidence="6" id="KW-1185">Reference proteome</keyword>
<dbReference type="Gene3D" id="3.40.50.1390">
    <property type="entry name" value="Resolvase, N-terminal catalytic domain"/>
    <property type="match status" value="1"/>
</dbReference>
<dbReference type="CDD" id="cd03769">
    <property type="entry name" value="SR_IS607_transposase_like"/>
    <property type="match status" value="1"/>
</dbReference>
<evidence type="ECO:0000313" key="6">
    <source>
        <dbReference type="Proteomes" id="UP000001015"/>
    </source>
</evidence>
<reference evidence="6" key="1">
    <citation type="journal article" date="2001" name="DNA Res.">
        <title>Complete genome sequence of an aerobic thermoacidophilic Crenarchaeon, Sulfolobus tokodaii strain7.</title>
        <authorList>
            <person name="Kawarabayasi Y."/>
            <person name="Hino Y."/>
            <person name="Horikawa H."/>
            <person name="Jin-no K."/>
            <person name="Takahashi M."/>
            <person name="Sekine M."/>
            <person name="Baba S."/>
            <person name="Ankai A."/>
            <person name="Kosugi H."/>
            <person name="Hosoyama A."/>
            <person name="Fukui S."/>
            <person name="Nagai Y."/>
            <person name="Nishijima K."/>
            <person name="Otsuka R."/>
            <person name="Nakazawa H."/>
            <person name="Takamiya M."/>
            <person name="Kato Y."/>
            <person name="Yoshizawa T."/>
            <person name="Tanaka T."/>
            <person name="Kudoh Y."/>
            <person name="Yamazaki J."/>
            <person name="Kushida N."/>
            <person name="Oguchi A."/>
            <person name="Aoki K."/>
            <person name="Masuda S."/>
            <person name="Yanagii M."/>
            <person name="Nishimura M."/>
            <person name="Yamagishi A."/>
            <person name="Oshima T."/>
            <person name="Kikuchi H."/>
        </authorList>
    </citation>
    <scope>NUCLEOTIDE SEQUENCE [LARGE SCALE GENOMIC DNA]</scope>
    <source>
        <strain evidence="6">DSM 16993 / JCM 10545 / NBRC 100140 / 7</strain>
    </source>
</reference>
<dbReference type="GO" id="GO:0015074">
    <property type="term" value="P:DNA integration"/>
    <property type="evidence" value="ECO:0007669"/>
    <property type="project" value="UniProtKB-KW"/>
</dbReference>
<dbReference type="InterPro" id="IPR006119">
    <property type="entry name" value="Resolv_N"/>
</dbReference>
<dbReference type="Proteomes" id="UP000001015">
    <property type="component" value="Chromosome"/>
</dbReference>
<dbReference type="InterPro" id="IPR010093">
    <property type="entry name" value="SinI_DNA-bd"/>
</dbReference>
<gene>
    <name evidence="5" type="primary">ST1939</name>
    <name evidence="5" type="ordered locus">STK_19390</name>
</gene>
<dbReference type="InterPro" id="IPR009061">
    <property type="entry name" value="DNA-bd_dom_put_sf"/>
</dbReference>